<sequence length="365" mass="39209">MASIPTPQPVPIRLEGIVKRFDHNVKGRIAAVDNVDISVAPGELLTLLGPSGCGKTTTLRMIAGFEHPTEGSIFIGDHDVTRLRANERNIGFVFQNYAIFPHLSVFENVAYGLRVQGRPEAEIRSAVEQVLDLVGLGGYGTQQPHQLSGGEQQRIALARAIVFQPRILMFDEPLSNLDAKLRGQMRGEIRELQKRLGITTVYVTHDQEEAMAISDRIAVMNHGSVVQIDTAEALYARPCNAFMANFIGKSNLLPGQVLQADARGAQVRVLDQTLQCLQAAPEVRAGDAVRVVVRPEQISLAPGGGPGSASVISRTFLGEKTEYQVQAGTATLHAVAYGAGASARLAEGQAVQVVLPAEGNAIIRD</sequence>
<dbReference type="PANTHER" id="PTHR42781">
    <property type="entry name" value="SPERMIDINE/PUTRESCINE IMPORT ATP-BINDING PROTEIN POTA"/>
    <property type="match status" value="1"/>
</dbReference>
<evidence type="ECO:0000256" key="2">
    <source>
        <dbReference type="ARBA" id="ARBA00022475"/>
    </source>
</evidence>
<evidence type="ECO:0000256" key="4">
    <source>
        <dbReference type="ARBA" id="ARBA00022840"/>
    </source>
</evidence>
<dbReference type="InterPro" id="IPR003593">
    <property type="entry name" value="AAA+_ATPase"/>
</dbReference>
<keyword evidence="2" id="KW-0472">Membrane</keyword>
<reference evidence="7" key="1">
    <citation type="journal article" date="2019" name="Int. J. Syst. Evol. Microbiol.">
        <title>The Global Catalogue of Microorganisms (GCM) 10K type strain sequencing project: providing services to taxonomists for standard genome sequencing and annotation.</title>
        <authorList>
            <consortium name="The Broad Institute Genomics Platform"/>
            <consortium name="The Broad Institute Genome Sequencing Center for Infectious Disease"/>
            <person name="Wu L."/>
            <person name="Ma J."/>
        </authorList>
    </citation>
    <scope>NUCLEOTIDE SEQUENCE [LARGE SCALE GENOMIC DNA]</scope>
    <source>
        <strain evidence="7">LMG 24813</strain>
    </source>
</reference>
<keyword evidence="2" id="KW-1003">Cell membrane</keyword>
<dbReference type="Proteomes" id="UP001595848">
    <property type="component" value="Unassembled WGS sequence"/>
</dbReference>
<dbReference type="InterPro" id="IPR013611">
    <property type="entry name" value="Transp-assoc_OB_typ2"/>
</dbReference>
<dbReference type="EMBL" id="JBHSBV010000003">
    <property type="protein sequence ID" value="MFC4201338.1"/>
    <property type="molecule type" value="Genomic_DNA"/>
</dbReference>
<feature type="domain" description="ABC transporter" evidence="5">
    <location>
        <begin position="12"/>
        <end position="247"/>
    </location>
</feature>
<dbReference type="PROSITE" id="PS00211">
    <property type="entry name" value="ABC_TRANSPORTER_1"/>
    <property type="match status" value="1"/>
</dbReference>
<dbReference type="RefSeq" id="WP_217963291.1">
    <property type="nucleotide sequence ID" value="NZ_JAHTBN010000002.1"/>
</dbReference>
<dbReference type="PANTHER" id="PTHR42781:SF4">
    <property type="entry name" value="SPERMIDINE_PUTRESCINE IMPORT ATP-BINDING PROTEIN POTA"/>
    <property type="match status" value="1"/>
</dbReference>
<protein>
    <submittedName>
        <fullName evidence="6">ABC transporter ATP-binding protein</fullName>
    </submittedName>
</protein>
<keyword evidence="4 6" id="KW-0067">ATP-binding</keyword>
<accession>A0ABV8NZD1</accession>
<name>A0ABV8NZD1_9BURK</name>
<evidence type="ECO:0000313" key="6">
    <source>
        <dbReference type="EMBL" id="MFC4201338.1"/>
    </source>
</evidence>
<dbReference type="PROSITE" id="PS50893">
    <property type="entry name" value="ABC_TRANSPORTER_2"/>
    <property type="match status" value="1"/>
</dbReference>
<keyword evidence="7" id="KW-1185">Reference proteome</keyword>
<comment type="caution">
    <text evidence="6">The sequence shown here is derived from an EMBL/GenBank/DDBJ whole genome shotgun (WGS) entry which is preliminary data.</text>
</comment>
<evidence type="ECO:0000259" key="5">
    <source>
        <dbReference type="PROSITE" id="PS50893"/>
    </source>
</evidence>
<proteinExistence type="predicted"/>
<keyword evidence="3" id="KW-0547">Nucleotide-binding</keyword>
<evidence type="ECO:0000313" key="7">
    <source>
        <dbReference type="Proteomes" id="UP001595848"/>
    </source>
</evidence>
<organism evidence="6 7">
    <name type="scientific">Candidimonas humi</name>
    <dbReference type="NCBI Taxonomy" id="683355"/>
    <lineage>
        <taxon>Bacteria</taxon>
        <taxon>Pseudomonadati</taxon>
        <taxon>Pseudomonadota</taxon>
        <taxon>Betaproteobacteria</taxon>
        <taxon>Burkholderiales</taxon>
        <taxon>Alcaligenaceae</taxon>
        <taxon>Candidimonas</taxon>
    </lineage>
</organism>
<dbReference type="GO" id="GO:0005524">
    <property type="term" value="F:ATP binding"/>
    <property type="evidence" value="ECO:0007669"/>
    <property type="project" value="UniProtKB-KW"/>
</dbReference>
<keyword evidence="1" id="KW-0813">Transport</keyword>
<dbReference type="InterPro" id="IPR050093">
    <property type="entry name" value="ABC_SmlMolc_Importer"/>
</dbReference>
<dbReference type="SMART" id="SM00382">
    <property type="entry name" value="AAA"/>
    <property type="match status" value="1"/>
</dbReference>
<evidence type="ECO:0000256" key="3">
    <source>
        <dbReference type="ARBA" id="ARBA00022741"/>
    </source>
</evidence>
<dbReference type="InterPro" id="IPR003439">
    <property type="entry name" value="ABC_transporter-like_ATP-bd"/>
</dbReference>
<gene>
    <name evidence="6" type="ORF">ACFOY1_10280</name>
</gene>
<dbReference type="Pfam" id="PF00005">
    <property type="entry name" value="ABC_tran"/>
    <property type="match status" value="1"/>
</dbReference>
<dbReference type="Pfam" id="PF08402">
    <property type="entry name" value="TOBE_2"/>
    <property type="match status" value="1"/>
</dbReference>
<evidence type="ECO:0000256" key="1">
    <source>
        <dbReference type="ARBA" id="ARBA00022448"/>
    </source>
</evidence>
<dbReference type="InterPro" id="IPR017871">
    <property type="entry name" value="ABC_transporter-like_CS"/>
</dbReference>